<dbReference type="GO" id="GO:0008982">
    <property type="term" value="F:protein-N(PI)-phosphohistidine-sugar phosphotransferase activity"/>
    <property type="evidence" value="ECO:0007669"/>
    <property type="project" value="InterPro"/>
</dbReference>
<comment type="caution">
    <text evidence="8">The sequence shown here is derived from an EMBL/GenBank/DDBJ whole genome shotgun (WGS) entry which is preliminary data.</text>
</comment>
<evidence type="ECO:0000256" key="4">
    <source>
        <dbReference type="ARBA" id="ARBA00022679"/>
    </source>
</evidence>
<evidence type="ECO:0000313" key="9">
    <source>
        <dbReference type="Proteomes" id="UP000005798"/>
    </source>
</evidence>
<dbReference type="GO" id="GO:0009401">
    <property type="term" value="P:phosphoenolpyruvate-dependent sugar phosphotransferase system"/>
    <property type="evidence" value="ECO:0007669"/>
    <property type="project" value="UniProtKB-KW"/>
</dbReference>
<keyword evidence="1" id="KW-0813">Transport</keyword>
<name>B0N4W6_9FIRM</name>
<accession>B0N4W6</accession>
<dbReference type="SUPFAM" id="SSF52794">
    <property type="entry name" value="PTS system IIB component-like"/>
    <property type="match status" value="1"/>
</dbReference>
<dbReference type="HOGENOM" id="CLU_159838_0_0_9"/>
<evidence type="ECO:0000256" key="3">
    <source>
        <dbReference type="ARBA" id="ARBA00022597"/>
    </source>
</evidence>
<keyword evidence="4" id="KW-0808">Transferase</keyword>
<reference evidence="8" key="2">
    <citation type="submission" date="2014-06" db="EMBL/GenBank/DDBJ databases">
        <title>Draft genome sequence of Clostridium ramosum(DSM 1402).</title>
        <authorList>
            <person name="Sudarsanam P."/>
            <person name="Ley R."/>
            <person name="Guruge J."/>
            <person name="Turnbaugh P.J."/>
            <person name="Mahowald M."/>
            <person name="Liep D."/>
            <person name="Gordon J."/>
        </authorList>
    </citation>
    <scope>NUCLEOTIDE SEQUENCE</scope>
    <source>
        <strain evidence="8">DSM 1402</strain>
    </source>
</reference>
<feature type="domain" description="PTS EIIB type-3" evidence="7">
    <location>
        <begin position="19"/>
        <end position="120"/>
    </location>
</feature>
<keyword evidence="5" id="KW-0598">Phosphotransferase system</keyword>
<evidence type="ECO:0000256" key="1">
    <source>
        <dbReference type="ARBA" id="ARBA00022448"/>
    </source>
</evidence>
<dbReference type="PROSITE" id="PS51100">
    <property type="entry name" value="PTS_EIIB_TYPE_3"/>
    <property type="match status" value="1"/>
</dbReference>
<gene>
    <name evidence="8" type="ORF">CLORAM_01667</name>
</gene>
<evidence type="ECO:0000256" key="2">
    <source>
        <dbReference type="ARBA" id="ARBA00022553"/>
    </source>
</evidence>
<dbReference type="InterPro" id="IPR013012">
    <property type="entry name" value="PTS_EIIB_3"/>
</dbReference>
<dbReference type="Proteomes" id="UP000005798">
    <property type="component" value="Unassembled WGS sequence"/>
</dbReference>
<evidence type="ECO:0000259" key="7">
    <source>
        <dbReference type="PROSITE" id="PS51100"/>
    </source>
</evidence>
<keyword evidence="2" id="KW-0597">Phosphoprotein</keyword>
<organism evidence="8 9">
    <name type="scientific">Thomasclavelia ramosa DSM 1402</name>
    <dbReference type="NCBI Taxonomy" id="445974"/>
    <lineage>
        <taxon>Bacteria</taxon>
        <taxon>Bacillati</taxon>
        <taxon>Bacillota</taxon>
        <taxon>Erysipelotrichia</taxon>
        <taxon>Erysipelotrichales</taxon>
        <taxon>Coprobacillaceae</taxon>
        <taxon>Thomasclavelia</taxon>
    </lineage>
</organism>
<evidence type="ECO:0000313" key="8">
    <source>
        <dbReference type="EMBL" id="EDS18718.1"/>
    </source>
</evidence>
<proteinExistence type="predicted"/>
<protein>
    <submittedName>
        <fullName evidence="8">PTS system, cellobiose-specific, IIB component</fullName>
    </submittedName>
</protein>
<keyword evidence="3" id="KW-0762">Sugar transport</keyword>
<reference evidence="8" key="1">
    <citation type="submission" date="2007-11" db="EMBL/GenBank/DDBJ databases">
        <authorList>
            <person name="Fulton L."/>
            <person name="Clifton S."/>
            <person name="Fulton B."/>
            <person name="Xu J."/>
            <person name="Minx P."/>
            <person name="Pepin K.H."/>
            <person name="Johnson M."/>
            <person name="Thiruvilangam P."/>
            <person name="Bhonagiri V."/>
            <person name="Nash W.E."/>
            <person name="Mardis E.R."/>
            <person name="Wilson R.K."/>
        </authorList>
    </citation>
    <scope>NUCLEOTIDE SEQUENCE [LARGE SCALE GENOMIC DNA]</scope>
    <source>
        <strain evidence="8">DSM 1402</strain>
    </source>
</reference>
<sequence length="120" mass="13820">MDKIQQIIPKYKRKGFSKMKKIVLLWDTEIPSDFFVEKLIEESEKGSVKCEIQAYSIAEALENRIDADVVLLSPLICFEQIKIERLVRCPVDIIGIGAYALFDVKAILLKAFDAMRKKRI</sequence>
<dbReference type="EMBL" id="ABFX02000005">
    <property type="protein sequence ID" value="EDS18718.1"/>
    <property type="molecule type" value="Genomic_DNA"/>
</dbReference>
<keyword evidence="9" id="KW-1185">Reference proteome</keyword>
<evidence type="ECO:0000256" key="6">
    <source>
        <dbReference type="PROSITE-ProRule" id="PRU00423"/>
    </source>
</evidence>
<dbReference type="AlphaFoldDB" id="B0N4W6"/>
<dbReference type="Gene3D" id="3.40.50.2300">
    <property type="match status" value="1"/>
</dbReference>
<dbReference type="InterPro" id="IPR036095">
    <property type="entry name" value="PTS_EIIB-like_sf"/>
</dbReference>
<dbReference type="eggNOG" id="COG1440">
    <property type="taxonomic scope" value="Bacteria"/>
</dbReference>
<comment type="caution">
    <text evidence="6">Lacks conserved residue(s) required for the propagation of feature annotation.</text>
</comment>
<evidence type="ECO:0000256" key="5">
    <source>
        <dbReference type="ARBA" id="ARBA00022683"/>
    </source>
</evidence>